<proteinExistence type="predicted"/>
<dbReference type="InterPro" id="IPR007922">
    <property type="entry name" value="DciA-like"/>
</dbReference>
<organism evidence="2 3">
    <name type="scientific">Mumia flava</name>
    <dbReference type="NCBI Taxonomy" id="1348852"/>
    <lineage>
        <taxon>Bacteria</taxon>
        <taxon>Bacillati</taxon>
        <taxon>Actinomycetota</taxon>
        <taxon>Actinomycetes</taxon>
        <taxon>Propionibacteriales</taxon>
        <taxon>Nocardioidaceae</taxon>
        <taxon>Mumia</taxon>
    </lineage>
</organism>
<reference evidence="2 3" key="1">
    <citation type="submission" date="2017-11" db="EMBL/GenBank/DDBJ databases">
        <title>Genomic Encyclopedia of Archaeal and Bacterial Type Strains, Phase II (KMG-II): From Individual Species to Whole Genera.</title>
        <authorList>
            <person name="Goeker M."/>
        </authorList>
    </citation>
    <scope>NUCLEOTIDE SEQUENCE [LARGE SCALE GENOMIC DNA]</scope>
    <source>
        <strain evidence="2 3">DSM 27763</strain>
    </source>
</reference>
<dbReference type="Pfam" id="PF05258">
    <property type="entry name" value="DciA"/>
    <property type="match status" value="1"/>
</dbReference>
<dbReference type="RefSeq" id="WP_039363241.1">
    <property type="nucleotide sequence ID" value="NZ_PGEZ01000001.1"/>
</dbReference>
<name>A0A0B2B2H7_9ACTN</name>
<sequence>MGEPTPDGPPDQDRPGTAGEQGAAGEQGETSGDGLDLARSIARRYRTVGPESTGRGAAAGGSSAGGAGASRRRRRRSAPQSSGAGPDDRDPQLLAATLGRLVDERGWETEVAVHGVFGRWTQIVGAEIAAHCRPVRYADAELWVVADSTAWATQLRMLAPRLVARLNEQLGDGTVVRINVRGPQAPSWTKGGRSVRGRGPRDTYG</sequence>
<dbReference type="AlphaFoldDB" id="A0A0B2B2H7"/>
<feature type="compositionally biased region" description="Gly residues" evidence="1">
    <location>
        <begin position="57"/>
        <end position="68"/>
    </location>
</feature>
<evidence type="ECO:0000313" key="3">
    <source>
        <dbReference type="Proteomes" id="UP000230842"/>
    </source>
</evidence>
<feature type="compositionally biased region" description="Low complexity" evidence="1">
    <location>
        <begin position="16"/>
        <end position="30"/>
    </location>
</feature>
<comment type="caution">
    <text evidence="2">The sequence shown here is derived from an EMBL/GenBank/DDBJ whole genome shotgun (WGS) entry which is preliminary data.</text>
</comment>
<accession>A0A0B2B2H7</accession>
<protein>
    <submittedName>
        <fullName evidence="2">Putative nucleic acid-binding Zn ribbon protein</fullName>
    </submittedName>
</protein>
<evidence type="ECO:0000256" key="1">
    <source>
        <dbReference type="SAM" id="MobiDB-lite"/>
    </source>
</evidence>
<feature type="region of interest" description="Disordered" evidence="1">
    <location>
        <begin position="183"/>
        <end position="205"/>
    </location>
</feature>
<dbReference type="Proteomes" id="UP000230842">
    <property type="component" value="Unassembled WGS sequence"/>
</dbReference>
<keyword evidence="3" id="KW-1185">Reference proteome</keyword>
<dbReference type="PANTHER" id="PTHR36456">
    <property type="entry name" value="UPF0232 PROTEIN SCO3875"/>
    <property type="match status" value="1"/>
</dbReference>
<dbReference type="PANTHER" id="PTHR36456:SF1">
    <property type="entry name" value="UPF0232 PROTEIN SCO3875"/>
    <property type="match status" value="1"/>
</dbReference>
<dbReference type="OrthoDB" id="5516926at2"/>
<feature type="region of interest" description="Disordered" evidence="1">
    <location>
        <begin position="1"/>
        <end position="92"/>
    </location>
</feature>
<gene>
    <name evidence="2" type="ORF">CLV56_1882</name>
</gene>
<dbReference type="EMBL" id="PGEZ01000001">
    <property type="protein sequence ID" value="PJJ57644.1"/>
    <property type="molecule type" value="Genomic_DNA"/>
</dbReference>
<evidence type="ECO:0000313" key="2">
    <source>
        <dbReference type="EMBL" id="PJJ57644.1"/>
    </source>
</evidence>